<dbReference type="AlphaFoldDB" id="A0AAN8H9F4"/>
<evidence type="ECO:0000256" key="2">
    <source>
        <dbReference type="ARBA" id="ARBA00022840"/>
    </source>
</evidence>
<sequence>MRTLSFDWKVVNPYHLRVRRKNPVTGNLVKMSLQLYQVDSRSYLLDFKSIDDDIIEAAGKSGSSTPQRSGSTAGLHRPRLSIDSVTPALDMQLLSSSGSLFGSSPLLTSRQGSHTMDFFEMCASLITTLAR</sequence>
<feature type="region of interest" description="Disordered" evidence="3">
    <location>
        <begin position="58"/>
        <end position="79"/>
    </location>
</feature>
<keyword evidence="1" id="KW-0547">Nucleotide-binding</keyword>
<name>A0AAN8H9F4_9TELE</name>
<gene>
    <name evidence="4" type="ORF">CesoFtcFv8_005177</name>
</gene>
<accession>A0AAN8H9F4</accession>
<organism evidence="4 5">
    <name type="scientific">Champsocephalus esox</name>
    <name type="common">pike icefish</name>
    <dbReference type="NCBI Taxonomy" id="159716"/>
    <lineage>
        <taxon>Eukaryota</taxon>
        <taxon>Metazoa</taxon>
        <taxon>Chordata</taxon>
        <taxon>Craniata</taxon>
        <taxon>Vertebrata</taxon>
        <taxon>Euteleostomi</taxon>
        <taxon>Actinopterygii</taxon>
        <taxon>Neopterygii</taxon>
        <taxon>Teleostei</taxon>
        <taxon>Neoteleostei</taxon>
        <taxon>Acanthomorphata</taxon>
        <taxon>Eupercaria</taxon>
        <taxon>Perciformes</taxon>
        <taxon>Notothenioidei</taxon>
        <taxon>Channichthyidae</taxon>
        <taxon>Champsocephalus</taxon>
    </lineage>
</organism>
<comment type="caution">
    <text evidence="4">The sequence shown here is derived from an EMBL/GenBank/DDBJ whole genome shotgun (WGS) entry which is preliminary data.</text>
</comment>
<keyword evidence="2" id="KW-0067">ATP-binding</keyword>
<dbReference type="GO" id="GO:0005524">
    <property type="term" value="F:ATP binding"/>
    <property type="evidence" value="ECO:0007669"/>
    <property type="project" value="UniProtKB-KW"/>
</dbReference>
<proteinExistence type="predicted"/>
<dbReference type="FunFam" id="3.30.310.80:FF:000003">
    <property type="entry name" value="Non-specific serine/threonine protein kinase"/>
    <property type="match status" value="1"/>
</dbReference>
<feature type="compositionally biased region" description="Polar residues" evidence="3">
    <location>
        <begin position="61"/>
        <end position="72"/>
    </location>
</feature>
<protein>
    <submittedName>
        <fullName evidence="4">Uncharacterized protein</fullName>
    </submittedName>
</protein>
<dbReference type="InterPro" id="IPR028375">
    <property type="entry name" value="KA1/Ssp2_C"/>
</dbReference>
<evidence type="ECO:0000313" key="4">
    <source>
        <dbReference type="EMBL" id="KAK5907311.1"/>
    </source>
</evidence>
<keyword evidence="5" id="KW-1185">Reference proteome</keyword>
<evidence type="ECO:0000256" key="1">
    <source>
        <dbReference type="ARBA" id="ARBA00022741"/>
    </source>
</evidence>
<evidence type="ECO:0000256" key="3">
    <source>
        <dbReference type="SAM" id="MobiDB-lite"/>
    </source>
</evidence>
<reference evidence="4 5" key="1">
    <citation type="journal article" date="2023" name="Mol. Biol. Evol.">
        <title>Genomics of Secondarily Temperate Adaptation in the Only Non-Antarctic Icefish.</title>
        <authorList>
            <person name="Rivera-Colon A.G."/>
            <person name="Rayamajhi N."/>
            <person name="Minhas B.F."/>
            <person name="Madrigal G."/>
            <person name="Bilyk K.T."/>
            <person name="Yoon V."/>
            <person name="Hune M."/>
            <person name="Gregory S."/>
            <person name="Cheng C.H.C."/>
            <person name="Catchen J.M."/>
        </authorList>
    </citation>
    <scope>NUCLEOTIDE SEQUENCE [LARGE SCALE GENOMIC DNA]</scope>
    <source>
        <strain evidence="4">JC2023a</strain>
    </source>
</reference>
<evidence type="ECO:0000313" key="5">
    <source>
        <dbReference type="Proteomes" id="UP001335648"/>
    </source>
</evidence>
<dbReference type="Gene3D" id="3.30.310.80">
    <property type="entry name" value="Kinase associated domain 1, KA1"/>
    <property type="match status" value="1"/>
</dbReference>
<dbReference type="EMBL" id="JAULUE010002049">
    <property type="protein sequence ID" value="KAK5907311.1"/>
    <property type="molecule type" value="Genomic_DNA"/>
</dbReference>
<dbReference type="SUPFAM" id="SSF103243">
    <property type="entry name" value="KA1-like"/>
    <property type="match status" value="1"/>
</dbReference>
<dbReference type="Proteomes" id="UP001335648">
    <property type="component" value="Unassembled WGS sequence"/>
</dbReference>